<dbReference type="Proteomes" id="UP000037069">
    <property type="component" value="Unassembled WGS sequence"/>
</dbReference>
<accession>A0A0L0C9Z5</accession>
<organism evidence="1 2">
    <name type="scientific">Lucilia cuprina</name>
    <name type="common">Green bottle fly</name>
    <name type="synonym">Australian sheep blowfly</name>
    <dbReference type="NCBI Taxonomy" id="7375"/>
    <lineage>
        <taxon>Eukaryota</taxon>
        <taxon>Metazoa</taxon>
        <taxon>Ecdysozoa</taxon>
        <taxon>Arthropoda</taxon>
        <taxon>Hexapoda</taxon>
        <taxon>Insecta</taxon>
        <taxon>Pterygota</taxon>
        <taxon>Neoptera</taxon>
        <taxon>Endopterygota</taxon>
        <taxon>Diptera</taxon>
        <taxon>Brachycera</taxon>
        <taxon>Muscomorpha</taxon>
        <taxon>Oestroidea</taxon>
        <taxon>Calliphoridae</taxon>
        <taxon>Luciliinae</taxon>
        <taxon>Lucilia</taxon>
    </lineage>
</organism>
<name>A0A0L0C9Z5_LUCCU</name>
<gene>
    <name evidence="1" type="ORF">FF38_05518</name>
</gene>
<sequence length="176" mass="20684">MSYLLTEIALEMLGYKFYDIYGMQDEINNFQKQTNSERTTDTNGTETNLSQLLGVNTEGERNRKTNSASNKELFEEVNANLPDSLNKLMDCEYNKVRQQVLHNKPVIMDNQNAQTIIQNFIETEHEKLRFEHQSLRNFRKIVEQNLLQVNPATFEKYCQTFKPARKQLKRLDGNKK</sequence>
<keyword evidence="2" id="KW-1185">Reference proteome</keyword>
<dbReference type="OMA" id="FIETEHE"/>
<dbReference type="EMBL" id="JRES01000699">
    <property type="protein sequence ID" value="KNC29076.1"/>
    <property type="molecule type" value="Genomic_DNA"/>
</dbReference>
<dbReference type="OrthoDB" id="7913971at2759"/>
<protein>
    <submittedName>
        <fullName evidence="1">Uncharacterized protein</fullName>
    </submittedName>
</protein>
<comment type="caution">
    <text evidence="1">The sequence shown here is derived from an EMBL/GenBank/DDBJ whole genome shotgun (WGS) entry which is preliminary data.</text>
</comment>
<evidence type="ECO:0000313" key="2">
    <source>
        <dbReference type="Proteomes" id="UP000037069"/>
    </source>
</evidence>
<evidence type="ECO:0000313" key="1">
    <source>
        <dbReference type="EMBL" id="KNC29076.1"/>
    </source>
</evidence>
<proteinExistence type="predicted"/>
<dbReference type="AlphaFoldDB" id="A0A0L0C9Z5"/>
<reference evidence="1 2" key="1">
    <citation type="journal article" date="2015" name="Nat. Commun.">
        <title>Lucilia cuprina genome unlocks parasitic fly biology to underpin future interventions.</title>
        <authorList>
            <person name="Anstead C.A."/>
            <person name="Korhonen P.K."/>
            <person name="Young N.D."/>
            <person name="Hall R.S."/>
            <person name="Jex A.R."/>
            <person name="Murali S.C."/>
            <person name="Hughes D.S."/>
            <person name="Lee S.F."/>
            <person name="Perry T."/>
            <person name="Stroehlein A.J."/>
            <person name="Ansell B.R."/>
            <person name="Breugelmans B."/>
            <person name="Hofmann A."/>
            <person name="Qu J."/>
            <person name="Dugan S."/>
            <person name="Lee S.L."/>
            <person name="Chao H."/>
            <person name="Dinh H."/>
            <person name="Han Y."/>
            <person name="Doddapaneni H.V."/>
            <person name="Worley K.C."/>
            <person name="Muzny D.M."/>
            <person name="Ioannidis P."/>
            <person name="Waterhouse R.M."/>
            <person name="Zdobnov E.M."/>
            <person name="James P.J."/>
            <person name="Bagnall N.H."/>
            <person name="Kotze A.C."/>
            <person name="Gibbs R.A."/>
            <person name="Richards S."/>
            <person name="Batterham P."/>
            <person name="Gasser R.B."/>
        </authorList>
    </citation>
    <scope>NUCLEOTIDE SEQUENCE [LARGE SCALE GENOMIC DNA]</scope>
    <source>
        <strain evidence="1 2">LS</strain>
        <tissue evidence="1">Full body</tissue>
    </source>
</reference>